<evidence type="ECO:0000256" key="2">
    <source>
        <dbReference type="ARBA" id="ARBA00022679"/>
    </source>
</evidence>
<feature type="binding site" evidence="4">
    <location>
        <position position="318"/>
    </location>
    <ligand>
        <name>S-adenosyl-L-methionine</name>
        <dbReference type="ChEBI" id="CHEBI:59789"/>
    </ligand>
</feature>
<dbReference type="InterPro" id="IPR030390">
    <property type="entry name" value="MeTrfase_TrmA_AS"/>
</dbReference>
<dbReference type="Proteomes" id="UP001529256">
    <property type="component" value="Unassembled WGS sequence"/>
</dbReference>
<keyword evidence="3 4" id="KW-0949">S-adenosyl-L-methionine</keyword>
<dbReference type="GO" id="GO:0008168">
    <property type="term" value="F:methyltransferase activity"/>
    <property type="evidence" value="ECO:0007669"/>
    <property type="project" value="UniProtKB-KW"/>
</dbReference>
<name>A0ABT7V2E8_9ACTN</name>
<sequence>MGYKTYTCPIARDCGGCEWLAVPYPIQLRRKQEQAEGLLGGMAKEDGAALEPIRGVEEPVRYRHKAATPFAHARGGRVLCGFYAAGTHRIVPCESCLAEDERARRILNGVARVAERLHIPPYDEDRGVGVLRHAVVRCGWKTDDVMLVLVTRVDELRGVERLVSELRAECPEVTTIAQNVNDRRTNAILGRRCRTLFGPGVMHDELLGCRFEIGPTSFYQTNPAQTEVLYGLAIEGTGDARRVLDAYCGTGTIGICAAAETPGMQVVGVEQVQGAVACARRNAEANGVADRCGFVAADATSWMAREGAREHFDAVIMDPPRAGSTPEFLTGVADLAPGRVVYVSCNIVTQTRDLEILRVHGYRLERVCPVDMFPHTKHVETVVLLGRELEKSREHVYLDYEPSKEIDLPGGATYEQIKAYVLEHTGLKVSHLYIAQVKQKHGIIERECYNKPKSEDAKQPQCPPEKEAAIEAALKHFKMI</sequence>
<comment type="caution">
    <text evidence="6">The sequence shown here is derived from an EMBL/GenBank/DDBJ whole genome shotgun (WGS) entry which is preliminary data.</text>
</comment>
<dbReference type="PANTHER" id="PTHR11061:SF30">
    <property type="entry name" value="TRNA (URACIL(54)-C(5))-METHYLTRANSFERASE"/>
    <property type="match status" value="1"/>
</dbReference>
<feature type="active site" description="Nucleophile" evidence="4">
    <location>
        <position position="345"/>
    </location>
</feature>
<proteinExistence type="inferred from homology"/>
<dbReference type="PROSITE" id="PS01230">
    <property type="entry name" value="TRMA_1"/>
    <property type="match status" value="1"/>
</dbReference>
<evidence type="ECO:0000256" key="4">
    <source>
        <dbReference type="PROSITE-ProRule" id="PRU01024"/>
    </source>
</evidence>
<reference evidence="6 7" key="3">
    <citation type="submission" date="2023-06" db="EMBL/GenBank/DDBJ databases">
        <authorList>
            <person name="Zeman M."/>
            <person name="Kubasova T."/>
            <person name="Jahodarova E."/>
            <person name="Nykrynova M."/>
            <person name="Rychlik I."/>
        </authorList>
    </citation>
    <scope>NUCLEOTIDE SEQUENCE [LARGE SCALE GENOMIC DNA]</scope>
    <source>
        <strain evidence="6 7">153_Feed</strain>
    </source>
</reference>
<accession>A0ABT7V2E8</accession>
<evidence type="ECO:0000256" key="3">
    <source>
        <dbReference type="ARBA" id="ARBA00022691"/>
    </source>
</evidence>
<dbReference type="InterPro" id="IPR030391">
    <property type="entry name" value="MeTrfase_TrmA_CS"/>
</dbReference>
<dbReference type="PROSITE" id="PS51687">
    <property type="entry name" value="SAM_MT_RNA_M5U"/>
    <property type="match status" value="1"/>
</dbReference>
<protein>
    <submittedName>
        <fullName evidence="6">23S rRNA (Uracil(1939)-C(5))-methyltransferase RlmD</fullName>
        <ecNumber evidence="6">2.1.1.190</ecNumber>
    </submittedName>
</protein>
<dbReference type="RefSeq" id="WP_289510868.1">
    <property type="nucleotide sequence ID" value="NZ_JAUDEA010000004.1"/>
</dbReference>
<gene>
    <name evidence="6" type="primary">rlmD</name>
    <name evidence="6" type="ORF">QUW25_03615</name>
</gene>
<dbReference type="InterPro" id="IPR010280">
    <property type="entry name" value="U5_MeTrfase_fam"/>
</dbReference>
<feature type="binding site" evidence="4">
    <location>
        <position position="270"/>
    </location>
    <ligand>
        <name>S-adenosyl-L-methionine</name>
        <dbReference type="ChEBI" id="CHEBI:59789"/>
    </ligand>
</feature>
<feature type="active site" evidence="5">
    <location>
        <position position="345"/>
    </location>
</feature>
<evidence type="ECO:0000313" key="6">
    <source>
        <dbReference type="EMBL" id="MDM8270769.1"/>
    </source>
</evidence>
<dbReference type="SUPFAM" id="SSF53335">
    <property type="entry name" value="S-adenosyl-L-methionine-dependent methyltransferases"/>
    <property type="match status" value="1"/>
</dbReference>
<organism evidence="6 7">
    <name type="scientific">Thermophilibacter provencensis</name>
    <dbReference type="NCBI Taxonomy" id="1852386"/>
    <lineage>
        <taxon>Bacteria</taxon>
        <taxon>Bacillati</taxon>
        <taxon>Actinomycetota</taxon>
        <taxon>Coriobacteriia</taxon>
        <taxon>Coriobacteriales</taxon>
        <taxon>Atopobiaceae</taxon>
        <taxon>Thermophilibacter</taxon>
    </lineage>
</organism>
<dbReference type="GO" id="GO:0032259">
    <property type="term" value="P:methylation"/>
    <property type="evidence" value="ECO:0007669"/>
    <property type="project" value="UniProtKB-KW"/>
</dbReference>
<reference evidence="7" key="1">
    <citation type="submission" date="2023-06" db="EMBL/GenBank/DDBJ databases">
        <title>Identification and characterization of horizontal gene transfer across gut microbiota members of farm animals based on homology search.</title>
        <authorList>
            <person name="Zeman M."/>
            <person name="Kubasova T."/>
            <person name="Jahodarova E."/>
            <person name="Nykrynova M."/>
            <person name="Rychlik I."/>
        </authorList>
    </citation>
    <scope>NUCLEOTIDE SEQUENCE [LARGE SCALE GENOMIC DNA]</scope>
    <source>
        <strain evidence="7">153_Feed</strain>
    </source>
</reference>
<keyword evidence="7" id="KW-1185">Reference proteome</keyword>
<feature type="binding site" evidence="4">
    <location>
        <position position="220"/>
    </location>
    <ligand>
        <name>S-adenosyl-L-methionine</name>
        <dbReference type="ChEBI" id="CHEBI:59789"/>
    </ligand>
</feature>
<dbReference type="EMBL" id="JAUDEA010000004">
    <property type="protein sequence ID" value="MDM8270769.1"/>
    <property type="molecule type" value="Genomic_DNA"/>
</dbReference>
<reference evidence="6 7" key="2">
    <citation type="submission" date="2023-06" db="EMBL/GenBank/DDBJ databases">
        <title>Identification and characterization of horizontal gene transfer across gut microbiota members of farm animals based on homology search.</title>
        <authorList>
            <person name="Schwarzerova J."/>
            <person name="Nykrynova M."/>
            <person name="Jureckova K."/>
            <person name="Cejkova D."/>
            <person name="Rychlik I."/>
        </authorList>
    </citation>
    <scope>NUCLEOTIDE SEQUENCE [LARGE SCALE GENOMIC DNA]</scope>
    <source>
        <strain evidence="6 7">153_Feed</strain>
    </source>
</reference>
<dbReference type="EC" id="2.1.1.190" evidence="6"/>
<evidence type="ECO:0000256" key="1">
    <source>
        <dbReference type="ARBA" id="ARBA00022603"/>
    </source>
</evidence>
<dbReference type="Pfam" id="PF05958">
    <property type="entry name" value="tRNA_U5-meth_tr"/>
    <property type="match status" value="1"/>
</dbReference>
<keyword evidence="1 4" id="KW-0489">Methyltransferase</keyword>
<feature type="binding site" evidence="4">
    <location>
        <position position="247"/>
    </location>
    <ligand>
        <name>S-adenosyl-L-methionine</name>
        <dbReference type="ChEBI" id="CHEBI:59789"/>
    </ligand>
</feature>
<comment type="similarity">
    <text evidence="4">Belongs to the class I-like SAM-binding methyltransferase superfamily. RNA M5U methyltransferase family.</text>
</comment>
<keyword evidence="2 4" id="KW-0808">Transferase</keyword>
<dbReference type="InterPro" id="IPR029063">
    <property type="entry name" value="SAM-dependent_MTases_sf"/>
</dbReference>
<dbReference type="CDD" id="cd02440">
    <property type="entry name" value="AdoMet_MTases"/>
    <property type="match status" value="1"/>
</dbReference>
<dbReference type="PROSITE" id="PS01231">
    <property type="entry name" value="TRMA_2"/>
    <property type="match status" value="1"/>
</dbReference>
<dbReference type="PANTHER" id="PTHR11061">
    <property type="entry name" value="RNA M5U METHYLTRANSFERASE"/>
    <property type="match status" value="1"/>
</dbReference>
<dbReference type="Gene3D" id="2.40.50.1070">
    <property type="match status" value="1"/>
</dbReference>
<evidence type="ECO:0000313" key="7">
    <source>
        <dbReference type="Proteomes" id="UP001529256"/>
    </source>
</evidence>
<evidence type="ECO:0000256" key="5">
    <source>
        <dbReference type="PROSITE-ProRule" id="PRU10015"/>
    </source>
</evidence>
<dbReference type="Gene3D" id="3.40.50.150">
    <property type="entry name" value="Vaccinia Virus protein VP39"/>
    <property type="match status" value="1"/>
</dbReference>
<dbReference type="NCBIfam" id="TIGR00479">
    <property type="entry name" value="rumA"/>
    <property type="match status" value="1"/>
</dbReference>